<protein>
    <recommendedName>
        <fullName evidence="1">Nudix hydrolase domain-containing protein</fullName>
    </recommendedName>
</protein>
<comment type="caution">
    <text evidence="2">The sequence shown here is derived from an EMBL/GenBank/DDBJ whole genome shotgun (WGS) entry which is preliminary data.</text>
</comment>
<dbReference type="Pfam" id="PF00293">
    <property type="entry name" value="NUDIX"/>
    <property type="match status" value="1"/>
</dbReference>
<evidence type="ECO:0000313" key="3">
    <source>
        <dbReference type="Proteomes" id="UP000034366"/>
    </source>
</evidence>
<dbReference type="EMBL" id="LBTW01000031">
    <property type="protein sequence ID" value="KKQ48473.1"/>
    <property type="molecule type" value="Genomic_DNA"/>
</dbReference>
<dbReference type="InterPro" id="IPR000086">
    <property type="entry name" value="NUDIX_hydrolase_dom"/>
</dbReference>
<evidence type="ECO:0000259" key="1">
    <source>
        <dbReference type="PROSITE" id="PS51462"/>
    </source>
</evidence>
<reference evidence="2 3" key="1">
    <citation type="journal article" date="2015" name="Nature">
        <title>rRNA introns, odd ribosomes, and small enigmatic genomes across a large radiation of phyla.</title>
        <authorList>
            <person name="Brown C.T."/>
            <person name="Hug L.A."/>
            <person name="Thomas B.C."/>
            <person name="Sharon I."/>
            <person name="Castelle C.J."/>
            <person name="Singh A."/>
            <person name="Wilkins M.J."/>
            <person name="Williams K.H."/>
            <person name="Banfield J.F."/>
        </authorList>
    </citation>
    <scope>NUCLEOTIDE SEQUENCE [LARGE SCALE GENOMIC DNA]</scope>
</reference>
<dbReference type="AlphaFoldDB" id="A0A0G0HZE3"/>
<gene>
    <name evidence="2" type="ORF">US67_C0031G0009</name>
</gene>
<proteinExistence type="predicted"/>
<feature type="domain" description="Nudix hydrolase" evidence="1">
    <location>
        <begin position="6"/>
        <end position="140"/>
    </location>
</feature>
<dbReference type="PROSITE" id="PS51462">
    <property type="entry name" value="NUDIX"/>
    <property type="match status" value="1"/>
</dbReference>
<dbReference type="Gene3D" id="3.90.79.10">
    <property type="entry name" value="Nucleoside Triphosphate Pyrophosphohydrolase"/>
    <property type="match status" value="1"/>
</dbReference>
<sequence>MNERKEKLLNVSGIIYVLVDGERLLLTRRIKEGAAFFNEYLFPGGRLEESDSTTYDCTKREIEEERGCTAKVCSSLGVVAYRHPAAGVISLEVFLVEKDDIIGEVGNKEPEKEELVWVSVCEADMLCKVEGAKIVLNLVKQRLLG</sequence>
<accession>A0A0G0HZE3</accession>
<dbReference type="InterPro" id="IPR015797">
    <property type="entry name" value="NUDIX_hydrolase-like_dom_sf"/>
</dbReference>
<dbReference type="Proteomes" id="UP000034366">
    <property type="component" value="Unassembled WGS sequence"/>
</dbReference>
<organism evidence="2 3">
    <name type="scientific">Candidatus Woesebacteria bacterium GW2011_GWD1_38_10</name>
    <dbReference type="NCBI Taxonomy" id="1618592"/>
    <lineage>
        <taxon>Bacteria</taxon>
        <taxon>Candidatus Woeseibacteriota</taxon>
    </lineage>
</organism>
<name>A0A0G0HZE3_9BACT</name>
<dbReference type="SUPFAM" id="SSF55811">
    <property type="entry name" value="Nudix"/>
    <property type="match status" value="1"/>
</dbReference>
<evidence type="ECO:0000313" key="2">
    <source>
        <dbReference type="EMBL" id="KKQ48473.1"/>
    </source>
</evidence>